<proteinExistence type="inferred from homology"/>
<evidence type="ECO:0000256" key="1">
    <source>
        <dbReference type="ARBA" id="ARBA00010641"/>
    </source>
</evidence>
<keyword evidence="3" id="KW-0731">Sigma factor</keyword>
<organism evidence="7 8">
    <name type="scientific">Paenibacillus bovis</name>
    <dbReference type="NCBI Taxonomy" id="1616788"/>
    <lineage>
        <taxon>Bacteria</taxon>
        <taxon>Bacillati</taxon>
        <taxon>Bacillota</taxon>
        <taxon>Bacilli</taxon>
        <taxon>Bacillales</taxon>
        <taxon>Paenibacillaceae</taxon>
        <taxon>Paenibacillus</taxon>
    </lineage>
</organism>
<accession>A0A172ZJ58</accession>
<reference evidence="7 8" key="2">
    <citation type="journal article" date="2016" name="Int. J. Syst. Evol. Microbiol.">
        <title>Paenibacillus bovis sp. nov., isolated from raw yak (Bos grunniens) milk.</title>
        <authorList>
            <person name="Gao C."/>
            <person name="Han J."/>
            <person name="Liu Z."/>
            <person name="Xu X."/>
            <person name="Hang F."/>
            <person name="Wu Z."/>
        </authorList>
    </citation>
    <scope>NUCLEOTIDE SEQUENCE [LARGE SCALE GENOMIC DNA]</scope>
    <source>
        <strain evidence="7 8">BD3526</strain>
    </source>
</reference>
<dbReference type="InterPro" id="IPR013249">
    <property type="entry name" value="RNA_pol_sigma70_r4_t2"/>
</dbReference>
<dbReference type="KEGG" id="pbv:AR543_16405"/>
<dbReference type="Proteomes" id="UP000078148">
    <property type="component" value="Chromosome"/>
</dbReference>
<dbReference type="SUPFAM" id="SSF88659">
    <property type="entry name" value="Sigma3 and sigma4 domains of RNA polymerase sigma factors"/>
    <property type="match status" value="1"/>
</dbReference>
<dbReference type="GO" id="GO:0003677">
    <property type="term" value="F:DNA binding"/>
    <property type="evidence" value="ECO:0007669"/>
    <property type="project" value="InterPro"/>
</dbReference>
<dbReference type="Gene3D" id="1.10.1740.10">
    <property type="match status" value="1"/>
</dbReference>
<gene>
    <name evidence="7" type="ORF">AR543_16405</name>
</gene>
<reference evidence="8" key="1">
    <citation type="submission" date="2015-10" db="EMBL/GenBank/DDBJ databases">
        <title>Genome of Paenibacillus bovis sp. nov.</title>
        <authorList>
            <person name="Wu Z."/>
            <person name="Gao C."/>
            <person name="Liu Z."/>
            <person name="Zheng H."/>
        </authorList>
    </citation>
    <scope>NUCLEOTIDE SEQUENCE [LARGE SCALE GENOMIC DNA]</scope>
    <source>
        <strain evidence="8">BD3526</strain>
    </source>
</reference>
<feature type="domain" description="RNA polymerase sigma-70 region 2" evidence="5">
    <location>
        <begin position="28"/>
        <end position="88"/>
    </location>
</feature>
<evidence type="ECO:0008006" key="9">
    <source>
        <dbReference type="Google" id="ProtNLM"/>
    </source>
</evidence>
<dbReference type="RefSeq" id="WP_060535542.1">
    <property type="nucleotide sequence ID" value="NZ_CP013023.1"/>
</dbReference>
<dbReference type="GO" id="GO:0006352">
    <property type="term" value="P:DNA-templated transcription initiation"/>
    <property type="evidence" value="ECO:0007669"/>
    <property type="project" value="InterPro"/>
</dbReference>
<dbReference type="Gene3D" id="1.10.10.10">
    <property type="entry name" value="Winged helix-like DNA-binding domain superfamily/Winged helix DNA-binding domain"/>
    <property type="match status" value="1"/>
</dbReference>
<feature type="domain" description="RNA polymerase sigma factor 70 region 4 type 2" evidence="6">
    <location>
        <begin position="108"/>
        <end position="158"/>
    </location>
</feature>
<dbReference type="PANTHER" id="PTHR43133:SF51">
    <property type="entry name" value="RNA POLYMERASE SIGMA FACTOR"/>
    <property type="match status" value="1"/>
</dbReference>
<dbReference type="GO" id="GO:0016987">
    <property type="term" value="F:sigma factor activity"/>
    <property type="evidence" value="ECO:0007669"/>
    <property type="project" value="UniProtKB-KW"/>
</dbReference>
<dbReference type="InterPro" id="IPR036388">
    <property type="entry name" value="WH-like_DNA-bd_sf"/>
</dbReference>
<evidence type="ECO:0000256" key="4">
    <source>
        <dbReference type="ARBA" id="ARBA00023163"/>
    </source>
</evidence>
<dbReference type="STRING" id="1616788.AR543_16405"/>
<keyword evidence="8" id="KW-1185">Reference proteome</keyword>
<dbReference type="InterPro" id="IPR007627">
    <property type="entry name" value="RNA_pol_sigma70_r2"/>
</dbReference>
<dbReference type="AlphaFoldDB" id="A0A172ZJ58"/>
<evidence type="ECO:0000256" key="3">
    <source>
        <dbReference type="ARBA" id="ARBA00023082"/>
    </source>
</evidence>
<dbReference type="InterPro" id="IPR013325">
    <property type="entry name" value="RNA_pol_sigma_r2"/>
</dbReference>
<keyword evidence="2" id="KW-0805">Transcription regulation</keyword>
<evidence type="ECO:0000259" key="5">
    <source>
        <dbReference type="Pfam" id="PF04542"/>
    </source>
</evidence>
<evidence type="ECO:0000256" key="2">
    <source>
        <dbReference type="ARBA" id="ARBA00023015"/>
    </source>
</evidence>
<dbReference type="PANTHER" id="PTHR43133">
    <property type="entry name" value="RNA POLYMERASE ECF-TYPE SIGMA FACTO"/>
    <property type="match status" value="1"/>
</dbReference>
<dbReference type="CDD" id="cd06171">
    <property type="entry name" value="Sigma70_r4"/>
    <property type="match status" value="1"/>
</dbReference>
<dbReference type="Pfam" id="PF04542">
    <property type="entry name" value="Sigma70_r2"/>
    <property type="match status" value="1"/>
</dbReference>
<name>A0A172ZJ58_9BACL</name>
<evidence type="ECO:0000259" key="6">
    <source>
        <dbReference type="Pfam" id="PF08281"/>
    </source>
</evidence>
<evidence type="ECO:0000313" key="8">
    <source>
        <dbReference type="Proteomes" id="UP000078148"/>
    </source>
</evidence>
<sequence>MEWNEEVIRAQQGDQQAFTKLIHRLDMNLYRLARSILRNDEDCADAIQETIVKAYLSLAQLRQPKAFKSWIYRILINECYATLRRQERVVSTGEEISIADVHNYYERVDLLEVVDQLDQELRAAVILYYFEDIAVRDIAKLLAISPGTVKSRLYRARAILAAKLELETDGGIRYE</sequence>
<dbReference type="OrthoDB" id="9782703at2"/>
<dbReference type="EMBL" id="CP013023">
    <property type="protein sequence ID" value="ANF97432.1"/>
    <property type="molecule type" value="Genomic_DNA"/>
</dbReference>
<dbReference type="InterPro" id="IPR014284">
    <property type="entry name" value="RNA_pol_sigma-70_dom"/>
</dbReference>
<protein>
    <recommendedName>
        <fullName evidence="9">RNA polymerase</fullName>
    </recommendedName>
</protein>
<dbReference type="InterPro" id="IPR013324">
    <property type="entry name" value="RNA_pol_sigma_r3/r4-like"/>
</dbReference>
<comment type="similarity">
    <text evidence="1">Belongs to the sigma-70 factor family. ECF subfamily.</text>
</comment>
<keyword evidence="4" id="KW-0804">Transcription</keyword>
<dbReference type="NCBIfam" id="TIGR02937">
    <property type="entry name" value="sigma70-ECF"/>
    <property type="match status" value="1"/>
</dbReference>
<dbReference type="SUPFAM" id="SSF88946">
    <property type="entry name" value="Sigma2 domain of RNA polymerase sigma factors"/>
    <property type="match status" value="1"/>
</dbReference>
<dbReference type="InterPro" id="IPR039425">
    <property type="entry name" value="RNA_pol_sigma-70-like"/>
</dbReference>
<evidence type="ECO:0000313" key="7">
    <source>
        <dbReference type="EMBL" id="ANF97432.1"/>
    </source>
</evidence>
<dbReference type="Pfam" id="PF08281">
    <property type="entry name" value="Sigma70_r4_2"/>
    <property type="match status" value="1"/>
</dbReference>